<dbReference type="Gene3D" id="2.40.50.40">
    <property type="match status" value="1"/>
</dbReference>
<gene>
    <name evidence="6" type="ORF">GND95_02605</name>
</gene>
<dbReference type="SMART" id="SM00448">
    <property type="entry name" value="REC"/>
    <property type="match status" value="1"/>
</dbReference>
<evidence type="ECO:0000313" key="7">
    <source>
        <dbReference type="Proteomes" id="UP000483018"/>
    </source>
</evidence>
<comment type="caution">
    <text evidence="6">The sequence shown here is derived from an EMBL/GenBank/DDBJ whole genome shotgun (WGS) entry which is preliminary data.</text>
</comment>
<dbReference type="PANTHER" id="PTHR37299">
    <property type="entry name" value="TRANSCRIPTIONAL REGULATOR-RELATED"/>
    <property type="match status" value="1"/>
</dbReference>
<dbReference type="GO" id="GO:0003677">
    <property type="term" value="F:DNA binding"/>
    <property type="evidence" value="ECO:0007669"/>
    <property type="project" value="InterPro"/>
</dbReference>
<dbReference type="Pfam" id="PF04397">
    <property type="entry name" value="LytTR"/>
    <property type="match status" value="1"/>
</dbReference>
<organism evidence="6 7">
    <name type="scientific">Defluviitalea raffinosedens</name>
    <dbReference type="NCBI Taxonomy" id="1450156"/>
    <lineage>
        <taxon>Bacteria</taxon>
        <taxon>Bacillati</taxon>
        <taxon>Bacillota</taxon>
        <taxon>Clostridia</taxon>
        <taxon>Lachnospirales</taxon>
        <taxon>Defluviitaleaceae</taxon>
        <taxon>Defluviitalea</taxon>
    </lineage>
</organism>
<keyword evidence="3" id="KW-0597">Phosphoprotein</keyword>
<evidence type="ECO:0000313" key="6">
    <source>
        <dbReference type="EMBL" id="KAE9637341.1"/>
    </source>
</evidence>
<sequence>MKAILVDDEKPALDELKYILSQKKDIEIIGAFTNSVKALEQILKEKPDIVFLDIEMPELNGFMVASEIIKADLGTFIVFVTAFDEYAIQAFEINAVDYVLKPFSEKRLQKTVHRIMEKYRQNQILNTKTALEQLLQKRPVNNPHKLPVWKNDRIILLNIEDILFCMVENGEIIIVTNEDRYRVEGTLGHLEEVLPKENFFRCHRSFLVNLDAISEIIPWFNNTYIIKIKGMNDEIPISRRNIKEFKERLHLT</sequence>
<dbReference type="Proteomes" id="UP000483018">
    <property type="component" value="Unassembled WGS sequence"/>
</dbReference>
<feature type="modified residue" description="4-aspartylphosphate" evidence="3">
    <location>
        <position position="53"/>
    </location>
</feature>
<evidence type="ECO:0000256" key="1">
    <source>
        <dbReference type="ARBA" id="ARBA00018672"/>
    </source>
</evidence>
<dbReference type="EMBL" id="WSLF01000001">
    <property type="protein sequence ID" value="KAE9637341.1"/>
    <property type="molecule type" value="Genomic_DNA"/>
</dbReference>
<dbReference type="SUPFAM" id="SSF52172">
    <property type="entry name" value="CheY-like"/>
    <property type="match status" value="1"/>
</dbReference>
<dbReference type="PROSITE" id="PS50930">
    <property type="entry name" value="HTH_LYTTR"/>
    <property type="match status" value="1"/>
</dbReference>
<accession>A0A7C8LEQ0</accession>
<dbReference type="Gene3D" id="2.20.25.10">
    <property type="match status" value="1"/>
</dbReference>
<dbReference type="InterPro" id="IPR046947">
    <property type="entry name" value="LytR-like"/>
</dbReference>
<protein>
    <recommendedName>
        <fullName evidence="1">Stage 0 sporulation protein A homolog</fullName>
    </recommendedName>
</protein>
<dbReference type="RefSeq" id="WP_158739251.1">
    <property type="nucleotide sequence ID" value="NZ_WSLF01000001.1"/>
</dbReference>
<dbReference type="InterPro" id="IPR007492">
    <property type="entry name" value="LytTR_DNA-bd_dom"/>
</dbReference>
<dbReference type="OrthoDB" id="9809318at2"/>
<evidence type="ECO:0000259" key="5">
    <source>
        <dbReference type="PROSITE" id="PS50930"/>
    </source>
</evidence>
<name>A0A7C8LEQ0_9FIRM</name>
<comment type="function">
    <text evidence="2">May play the central regulatory role in sporulation. It may be an element of the effector pathway responsible for the activation of sporulation genes in response to nutritional stress. Spo0A may act in concert with spo0H (a sigma factor) to control the expression of some genes that are critical to the sporulation process.</text>
</comment>
<dbReference type="GO" id="GO:0000156">
    <property type="term" value="F:phosphorelay response regulator activity"/>
    <property type="evidence" value="ECO:0007669"/>
    <property type="project" value="InterPro"/>
</dbReference>
<evidence type="ECO:0000256" key="2">
    <source>
        <dbReference type="ARBA" id="ARBA00024867"/>
    </source>
</evidence>
<evidence type="ECO:0000256" key="3">
    <source>
        <dbReference type="PROSITE-ProRule" id="PRU00169"/>
    </source>
</evidence>
<dbReference type="InterPro" id="IPR011006">
    <property type="entry name" value="CheY-like_superfamily"/>
</dbReference>
<dbReference type="Pfam" id="PF00072">
    <property type="entry name" value="Response_reg"/>
    <property type="match status" value="1"/>
</dbReference>
<dbReference type="SMART" id="SM00850">
    <property type="entry name" value="LytTR"/>
    <property type="match status" value="1"/>
</dbReference>
<keyword evidence="7" id="KW-1185">Reference proteome</keyword>
<evidence type="ECO:0000259" key="4">
    <source>
        <dbReference type="PROSITE" id="PS50110"/>
    </source>
</evidence>
<dbReference type="Gene3D" id="3.40.50.2300">
    <property type="match status" value="1"/>
</dbReference>
<dbReference type="InterPro" id="IPR001789">
    <property type="entry name" value="Sig_transdc_resp-reg_receiver"/>
</dbReference>
<dbReference type="PANTHER" id="PTHR37299:SF1">
    <property type="entry name" value="STAGE 0 SPORULATION PROTEIN A HOMOLOG"/>
    <property type="match status" value="1"/>
</dbReference>
<reference evidence="6 7" key="1">
    <citation type="submission" date="2019-12" db="EMBL/GenBank/DDBJ databases">
        <title>Defluviitalea raffinosedens, isolated from a biogas fermenter, genome sequencing and characterization.</title>
        <authorList>
            <person name="Rettenmaier R."/>
            <person name="Schneider M."/>
            <person name="Neuhaus K."/>
            <person name="Liebl W."/>
            <person name="Zverlov V."/>
        </authorList>
    </citation>
    <scope>NUCLEOTIDE SEQUENCE [LARGE SCALE GENOMIC DNA]</scope>
    <source>
        <strain evidence="6 7">249c-K6</strain>
    </source>
</reference>
<dbReference type="AlphaFoldDB" id="A0A7C8LEQ0"/>
<feature type="domain" description="HTH LytTR-type" evidence="5">
    <location>
        <begin position="146"/>
        <end position="251"/>
    </location>
</feature>
<dbReference type="PROSITE" id="PS50110">
    <property type="entry name" value="RESPONSE_REGULATORY"/>
    <property type="match status" value="1"/>
</dbReference>
<proteinExistence type="predicted"/>
<feature type="domain" description="Response regulatory" evidence="4">
    <location>
        <begin position="2"/>
        <end position="116"/>
    </location>
</feature>